<dbReference type="STRING" id="22663.A0A218XKU3"/>
<feature type="compositionally biased region" description="Low complexity" evidence="2">
    <location>
        <begin position="10"/>
        <end position="22"/>
    </location>
</feature>
<reference evidence="4 6" key="3">
    <citation type="submission" date="2017-11" db="EMBL/GenBank/DDBJ databases">
        <title>De-novo sequencing of pomegranate (Punica granatum L.) genome.</title>
        <authorList>
            <person name="Akparov Z."/>
            <person name="Amiraslanov A."/>
            <person name="Hajiyeva S."/>
            <person name="Abbasov M."/>
            <person name="Kaur K."/>
            <person name="Hamwieh A."/>
            <person name="Solovyev V."/>
            <person name="Salamov A."/>
            <person name="Braich B."/>
            <person name="Kosarev P."/>
            <person name="Mahmoud A."/>
            <person name="Hajiyev E."/>
            <person name="Babayeva S."/>
            <person name="Izzatullayeva V."/>
            <person name="Mammadov A."/>
            <person name="Mammadov A."/>
            <person name="Sharifova S."/>
            <person name="Ojaghi J."/>
            <person name="Eynullazada K."/>
            <person name="Bayramov B."/>
            <person name="Abdulazimova A."/>
            <person name="Shahmuradov I."/>
        </authorList>
    </citation>
    <scope>NUCLEOTIDE SEQUENCE [LARGE SCALE GENOMIC DNA]</scope>
    <source>
        <strain evidence="4">AG2017</strain>
        <strain evidence="6">cv. AG2017</strain>
        <tissue evidence="4">Leaf</tissue>
    </source>
</reference>
<name>A0A218XKU3_PUNGR</name>
<comment type="caution">
    <text evidence="3">The sequence shown here is derived from an EMBL/GenBank/DDBJ whole genome shotgun (WGS) entry which is preliminary data.</text>
</comment>
<dbReference type="AlphaFoldDB" id="A0A218XKU3"/>
<sequence>MAFGVDLPEAETPAATAFECPANDGEPSSPLSAKLPRRLRRRLSAETKAPSTAEEIDAKLREANLRRLAKARKQGDLRLRRNMNRVNRTQEQEDLLSRKLARCWRQFVRSRKTTFALTKAYEALEINERSVKAMSFEDLAIRIESAATLQTVKALLERLEKRLIISQASRKGTSRVENIDLLLKRVASQNRKANFPKRGTGKKPTASSEETLKTLKRLPRYPARVVLCAYMICGHPEAVFYGKGGCEAALAKSAANFIREFELLIRVILHGPLQNTPGSSDSATVNKLCFSLLLEAFDKAWCSYLYEFVAWKVEDSKLLEEELINAACELKISIIQSFKLNPACNDGSDYHSEAEMKQVNEGLKLIRARIEQISGAAGIERLDQALNDVTSSFHEAEKFSKSCVLPVANDTSQDSASAISDEDRDLTKGQKSSPMVPSLSTRDPFSSRNLAASSLVPKSPNAMSYENEALVNEIVHGHYDIADKIVSDDHQDGLKNKIRETMEKAFWDALMESLKQDQPDFSWILKLIKEVRDELIELSPQNWRKEITEAIDVDNLSEEVNSGVLDVVSLQKILEFALVTLRKLSSPAKDDEMRMAHSNLLKEVGEISQAADASNGSLALSIIKGLRFVLQQIKVLKTEISKARIKLIEPLIKGPAGIEYLQKAFAEHYGPPADASASLPLTAQWISSMQSNAEMEWEEHLTSLGELMASSRMDSQGLPSTALRAGGAVSAVSRILPPASVSSGKEQPECRGEKVDVVVRLGLLKLVSEVEGAKLDRLPETLKLNFSRLRIVQSQLQKIIVISTSSLVLRQTLLSEDSIRTKVDVEQLISDCIKQLFDLLENFDEAGIPEIVGMISSFLEHKLEPEKLCAVSQIMANLLVKSLQAGNPIFAKVSKAAYLAARGVVLGGSGAKGKQLAEAALRCIGASPLVDRLVSAVEALIVVAVVSRTVHGQWYEALLGTL</sequence>
<accession>A0A218XKU3</accession>
<feature type="region of interest" description="Disordered" evidence="2">
    <location>
        <begin position="1"/>
        <end position="34"/>
    </location>
</feature>
<dbReference type="EMBL" id="MTKT01001287">
    <property type="protein sequence ID" value="OWM85101.1"/>
    <property type="molecule type" value="Genomic_DNA"/>
</dbReference>
<evidence type="ECO:0000313" key="3">
    <source>
        <dbReference type="EMBL" id="OWM85101.1"/>
    </source>
</evidence>
<proteinExistence type="inferred from homology"/>
<evidence type="ECO:0000313" key="4">
    <source>
        <dbReference type="EMBL" id="PKI57521.1"/>
    </source>
</evidence>
<dbReference type="Proteomes" id="UP000233551">
    <property type="component" value="Unassembled WGS sequence"/>
</dbReference>
<evidence type="ECO:0000256" key="2">
    <source>
        <dbReference type="SAM" id="MobiDB-lite"/>
    </source>
</evidence>
<reference evidence="3" key="2">
    <citation type="submission" date="2017-06" db="EMBL/GenBank/DDBJ databases">
        <title>The pomegranate genome and the genomics of punicalagin biosynthesis.</title>
        <authorList>
            <person name="Xu C."/>
        </authorList>
    </citation>
    <scope>NUCLEOTIDE SEQUENCE [LARGE SCALE GENOMIC DNA]</scope>
    <source>
        <tissue evidence="3">Fresh leaf</tissue>
    </source>
</reference>
<dbReference type="OrthoDB" id="276323at2759"/>
<comment type="similarity">
    <text evidence="1">Belongs to the TCP11 family.</text>
</comment>
<evidence type="ECO:0000313" key="5">
    <source>
        <dbReference type="Proteomes" id="UP000197138"/>
    </source>
</evidence>
<dbReference type="PANTHER" id="PTHR12832:SF11">
    <property type="entry name" value="LD23868P"/>
    <property type="match status" value="1"/>
</dbReference>
<evidence type="ECO:0000256" key="1">
    <source>
        <dbReference type="ARBA" id="ARBA00010954"/>
    </source>
</evidence>
<evidence type="ECO:0000313" key="6">
    <source>
        <dbReference type="Proteomes" id="UP000233551"/>
    </source>
</evidence>
<dbReference type="InterPro" id="IPR008862">
    <property type="entry name" value="Tcp11"/>
</dbReference>
<dbReference type="Proteomes" id="UP000197138">
    <property type="component" value="Unassembled WGS sequence"/>
</dbReference>
<feature type="compositionally biased region" description="Polar residues" evidence="2">
    <location>
        <begin position="429"/>
        <end position="445"/>
    </location>
</feature>
<keyword evidence="6" id="KW-1185">Reference proteome</keyword>
<dbReference type="PANTHER" id="PTHR12832">
    <property type="entry name" value="TESTIS-SPECIFIC PROTEIN PBS13 T-COMPLEX 11"/>
    <property type="match status" value="1"/>
</dbReference>
<organism evidence="3 5">
    <name type="scientific">Punica granatum</name>
    <name type="common">Pomegranate</name>
    <dbReference type="NCBI Taxonomy" id="22663"/>
    <lineage>
        <taxon>Eukaryota</taxon>
        <taxon>Viridiplantae</taxon>
        <taxon>Streptophyta</taxon>
        <taxon>Embryophyta</taxon>
        <taxon>Tracheophyta</taxon>
        <taxon>Spermatophyta</taxon>
        <taxon>Magnoliopsida</taxon>
        <taxon>eudicotyledons</taxon>
        <taxon>Gunneridae</taxon>
        <taxon>Pentapetalae</taxon>
        <taxon>rosids</taxon>
        <taxon>malvids</taxon>
        <taxon>Myrtales</taxon>
        <taxon>Lythraceae</taxon>
        <taxon>Punica</taxon>
    </lineage>
</organism>
<dbReference type="Pfam" id="PF05794">
    <property type="entry name" value="Tcp11"/>
    <property type="match status" value="1"/>
</dbReference>
<dbReference type="EMBL" id="PGOL01001505">
    <property type="protein sequence ID" value="PKI57521.1"/>
    <property type="molecule type" value="Genomic_DNA"/>
</dbReference>
<evidence type="ECO:0008006" key="7">
    <source>
        <dbReference type="Google" id="ProtNLM"/>
    </source>
</evidence>
<reference evidence="5" key="1">
    <citation type="journal article" date="2017" name="Plant J.">
        <title>The pomegranate (Punica granatum L.) genome and the genomics of punicalagin biosynthesis.</title>
        <authorList>
            <person name="Qin G."/>
            <person name="Xu C."/>
            <person name="Ming R."/>
            <person name="Tang H."/>
            <person name="Guyot R."/>
            <person name="Kramer E.M."/>
            <person name="Hu Y."/>
            <person name="Yi X."/>
            <person name="Qi Y."/>
            <person name="Xu X."/>
            <person name="Gao Z."/>
            <person name="Pan H."/>
            <person name="Jian J."/>
            <person name="Tian Y."/>
            <person name="Yue Z."/>
            <person name="Xu Y."/>
        </authorList>
    </citation>
    <scope>NUCLEOTIDE SEQUENCE [LARGE SCALE GENOMIC DNA]</scope>
    <source>
        <strain evidence="5">cv. Dabenzi</strain>
    </source>
</reference>
<protein>
    <recommendedName>
        <fullName evidence="7">T-complex protein 11-like protein 1</fullName>
    </recommendedName>
</protein>
<gene>
    <name evidence="3" type="ORF">CDL15_Pgr027888</name>
    <name evidence="4" type="ORF">CRG98_022172</name>
</gene>
<feature type="region of interest" description="Disordered" evidence="2">
    <location>
        <begin position="412"/>
        <end position="445"/>
    </location>
</feature>
<dbReference type="GeneID" id="116204040"/>
<dbReference type="GO" id="GO:0007165">
    <property type="term" value="P:signal transduction"/>
    <property type="evidence" value="ECO:0007669"/>
    <property type="project" value="TreeGrafter"/>
</dbReference>